<evidence type="ECO:0000259" key="2">
    <source>
        <dbReference type="Pfam" id="PF22863"/>
    </source>
</evidence>
<evidence type="ECO:0000313" key="4">
    <source>
        <dbReference type="Proteomes" id="UP000261875"/>
    </source>
</evidence>
<dbReference type="InterPro" id="IPR054462">
    <property type="entry name" value="TraI_M"/>
</dbReference>
<feature type="domain" description="TraI-like middle" evidence="2">
    <location>
        <begin position="231"/>
        <end position="323"/>
    </location>
</feature>
<proteinExistence type="predicted"/>
<dbReference type="InterPro" id="IPR005094">
    <property type="entry name" value="Endonuclease_MobA/VirD2"/>
</dbReference>
<dbReference type="EMBL" id="CP021662">
    <property type="protein sequence ID" value="AWK15699.1"/>
    <property type="molecule type" value="Genomic_DNA"/>
</dbReference>
<dbReference type="AlphaFoldDB" id="A0A2Y9CKK9"/>
<sequence length="635" mass="72646">MIVAIQAKRRDRQSSFVQLVSYLSLRDEKKPADALKQDTLSSKKSRSKAALFNRLIDYVDRHSSPSSQQIIATLPDGSQRIKCDNVVCQTNAFSLETAAAEMNAVAANNRRCLDAVYHFILSWPEGEQPEEGHIFDSASYCLAQMGMADHQYVFALHRDTDNLHCHVAVNRIHPVSFRAANLYNDVKILHKACRTLELKYDWKPDKGCWLRDENNHIIRAQPEYKSAPRAATQLEYYEDKESFHSYVVRTCRADIKQILTGNMQAWEAVHAIFLRANVELKMKGAGLAIYNKNSPDKVPLKASRLHPLLTLAKLEPRIGPFETAPKIVEFKNENGDVTLTNYAVDSAYNPKLHLRDRDARMVRRLARAEAREDLKARYQTYKKEWKRPTVDTKNQFKTLAAEFRVRKAHVRVAMPDPLMRKLTYHILAFEREKAMAALRLQLKEERTVLKNSPENRRASYRMWVEHQALKSDKAAISQLRRWAYKVKRDDRTALLTDNVIQCAVADDIPPFRIEGFDTKINRDGAILYQKEGITQIVDRGEQIGVARPFDDRGVNMITALSLAEDKSGETLAFTGPPDYVNQACAAVPHFNAMGDKPLSLTELHQQQLAGYFPARKVKEEVEVAKPRPQPTWRPR</sequence>
<feature type="domain" description="MobA/VirD2-like nuclease" evidence="1">
    <location>
        <begin position="89"/>
        <end position="202"/>
    </location>
</feature>
<keyword evidence="3" id="KW-0614">Plasmid</keyword>
<organism evidence="3 4">
    <name type="scientific">Candidatus Fukatsuia symbiotica</name>
    <dbReference type="NCBI Taxonomy" id="1878942"/>
    <lineage>
        <taxon>Bacteria</taxon>
        <taxon>Pseudomonadati</taxon>
        <taxon>Pseudomonadota</taxon>
        <taxon>Gammaproteobacteria</taxon>
        <taxon>Enterobacterales</taxon>
        <taxon>Yersiniaceae</taxon>
        <taxon>Candidatus Fukatsuia</taxon>
    </lineage>
</organism>
<evidence type="ECO:0000313" key="3">
    <source>
        <dbReference type="EMBL" id="AWK15699.1"/>
    </source>
</evidence>
<dbReference type="NCBIfam" id="NF041893">
    <property type="entry name" value="TraI_MobP_relax"/>
    <property type="match status" value="1"/>
</dbReference>
<dbReference type="Pfam" id="PF03432">
    <property type="entry name" value="Relaxase"/>
    <property type="match status" value="1"/>
</dbReference>
<evidence type="ECO:0000259" key="1">
    <source>
        <dbReference type="Pfam" id="PF03432"/>
    </source>
</evidence>
<geneLocation type="plasmid" evidence="4">
    <name>p5d_fsymbiotica-3</name>
</geneLocation>
<keyword evidence="4" id="KW-1185">Reference proteome</keyword>
<protein>
    <submittedName>
        <fullName evidence="3">Molybdopterin-guanine dinucleotide biosynthesis protein MobA</fullName>
    </submittedName>
</protein>
<dbReference type="OrthoDB" id="279005at2"/>
<dbReference type="KEGG" id="fsm:CCS41_14915"/>
<dbReference type="Proteomes" id="UP000261875">
    <property type="component" value="Plasmid p5D_Fsymbiotica-3"/>
</dbReference>
<dbReference type="InterPro" id="IPR049751">
    <property type="entry name" value="TraI/MobA_relaxases"/>
</dbReference>
<dbReference type="Pfam" id="PF22863">
    <property type="entry name" value="TraI_middle"/>
    <property type="match status" value="1"/>
</dbReference>
<gene>
    <name evidence="3" type="ORF">CCS41_14915</name>
</gene>
<name>A0A2Y9CKK9_9GAMM</name>
<reference evidence="3 4" key="1">
    <citation type="submission" date="2017-05" db="EMBL/GenBank/DDBJ databases">
        <title>Genome sequence of Candidatus Fukatsuia symbiotica and Candidatus Hamiltonella defensa from Acyrthosiphon pisum strain 5D.</title>
        <authorList>
            <person name="Patel V.A."/>
            <person name="Chevignon G."/>
            <person name="Russell J.A."/>
            <person name="Oliver K.M."/>
        </authorList>
    </citation>
    <scope>NUCLEOTIDE SEQUENCE [LARGE SCALE GENOMIC DNA]</scope>
    <source>
        <strain evidence="3 4">5D</strain>
        <plasmid evidence="4">p5d_fsymbiotica-3</plasmid>
    </source>
</reference>
<accession>A0A2Y9CKK9</accession>
<dbReference type="RefSeq" id="WP_119797991.1">
    <property type="nucleotide sequence ID" value="NZ_CP021662.1"/>
</dbReference>